<dbReference type="AlphaFoldDB" id="X6N8I8"/>
<dbReference type="EMBL" id="ASPP01010919">
    <property type="protein sequence ID" value="ETO22223.1"/>
    <property type="molecule type" value="Genomic_DNA"/>
</dbReference>
<keyword evidence="1" id="KW-1133">Transmembrane helix</keyword>
<evidence type="ECO:0000256" key="1">
    <source>
        <dbReference type="SAM" id="Phobius"/>
    </source>
</evidence>
<dbReference type="Proteomes" id="UP000023152">
    <property type="component" value="Unassembled WGS sequence"/>
</dbReference>
<keyword evidence="1" id="KW-0812">Transmembrane</keyword>
<feature type="transmembrane region" description="Helical" evidence="1">
    <location>
        <begin position="22"/>
        <end position="46"/>
    </location>
</feature>
<comment type="caution">
    <text evidence="2">The sequence shown here is derived from an EMBL/GenBank/DDBJ whole genome shotgun (WGS) entry which is preliminary data.</text>
</comment>
<reference evidence="2 3" key="1">
    <citation type="journal article" date="2013" name="Curr. Biol.">
        <title>The Genome of the Foraminiferan Reticulomyxa filosa.</title>
        <authorList>
            <person name="Glockner G."/>
            <person name="Hulsmann N."/>
            <person name="Schleicher M."/>
            <person name="Noegel A.A."/>
            <person name="Eichinger L."/>
            <person name="Gallinger C."/>
            <person name="Pawlowski J."/>
            <person name="Sierra R."/>
            <person name="Euteneuer U."/>
            <person name="Pillet L."/>
            <person name="Moustafa A."/>
            <person name="Platzer M."/>
            <person name="Groth M."/>
            <person name="Szafranski K."/>
            <person name="Schliwa M."/>
        </authorList>
    </citation>
    <scope>NUCLEOTIDE SEQUENCE [LARGE SCALE GENOMIC DNA]</scope>
</reference>
<sequence length="98" mass="11845">MKPKEDVQMVNFNSRKFEQQNYNNYVCFIFSCILLKKLYFVLKLFWFCKFFRKQNKALAKVNMLSARNINITMHNNLFEEKLVQSFDLFQVGNTNKLV</sequence>
<name>X6N8I8_RETFI</name>
<evidence type="ECO:0008006" key="4">
    <source>
        <dbReference type="Google" id="ProtNLM"/>
    </source>
</evidence>
<keyword evidence="1" id="KW-0472">Membrane</keyword>
<gene>
    <name evidence="2" type="ORF">RFI_14975</name>
</gene>
<proteinExistence type="predicted"/>
<dbReference type="PROSITE" id="PS51257">
    <property type="entry name" value="PROKAR_LIPOPROTEIN"/>
    <property type="match status" value="1"/>
</dbReference>
<evidence type="ECO:0000313" key="2">
    <source>
        <dbReference type="EMBL" id="ETO22223.1"/>
    </source>
</evidence>
<keyword evidence="3" id="KW-1185">Reference proteome</keyword>
<organism evidence="2 3">
    <name type="scientific">Reticulomyxa filosa</name>
    <dbReference type="NCBI Taxonomy" id="46433"/>
    <lineage>
        <taxon>Eukaryota</taxon>
        <taxon>Sar</taxon>
        <taxon>Rhizaria</taxon>
        <taxon>Retaria</taxon>
        <taxon>Foraminifera</taxon>
        <taxon>Monothalamids</taxon>
        <taxon>Reticulomyxidae</taxon>
        <taxon>Reticulomyxa</taxon>
    </lineage>
</organism>
<protein>
    <recommendedName>
        <fullName evidence="4">Transmembrane protein</fullName>
    </recommendedName>
</protein>
<accession>X6N8I8</accession>
<evidence type="ECO:0000313" key="3">
    <source>
        <dbReference type="Proteomes" id="UP000023152"/>
    </source>
</evidence>